<dbReference type="FunFam" id="3.20.20.80:FF:000004">
    <property type="entry name" value="Beta-glucosidase 6-phospho-beta-glucosidase"/>
    <property type="match status" value="1"/>
</dbReference>
<dbReference type="GO" id="GO:0005829">
    <property type="term" value="C:cytosol"/>
    <property type="evidence" value="ECO:0007669"/>
    <property type="project" value="TreeGrafter"/>
</dbReference>
<comment type="similarity">
    <text evidence="1 4">Belongs to the glycosyl hydrolase 1 family.</text>
</comment>
<sequence length="471" mass="53971">MSFPTNFLWGGATAANQLEGAWNIDGKGDSICDHVRSGSRKKARVFDDVIDSHYYYPSHDGIDFYHHFKEDIALFAEMGFKIFRLSIAWSRIFPQGDEVEPNEAGLQFYDEVFDELAKYGIEPLVTLSHFEMPYGLAKKYGGFRNKKTIECFVHYAETVFARYKDKVHYWITFNEINFGTLPHGKRAVLGILDDSVDEETCFQALHNVFLASAEAVNIGHQINPTFKIGCMIAYITMYPLTSKPNDVIECQSVNRMVNLFCGDVQVKGKYPYYMENYFHKKNINLVVSPKDRDILKKGTVDFYTFSYYMSTCITAEKGNTTTTARGNLFGGVKNPYLKTSDWGWQIDPVGLRFTLNEIYDRYQIPIMIVENGLGAEDKVEKSGKIHDSYRINYLRQHILEMSKAIEDGVNLIGYTPWGCIDLISGSTGEMLKRYGFIYVDKDDDGKGTLKRFKKDSFQWYKKVISTNGKNI</sequence>
<evidence type="ECO:0000313" key="5">
    <source>
        <dbReference type="EMBL" id="KJY57398.1"/>
    </source>
</evidence>
<reference evidence="5 6" key="1">
    <citation type="submission" date="2015-01" db="EMBL/GenBank/DDBJ databases">
        <title>Comparative genomics of the lactic acid bacteria isolated from the honey bee gut.</title>
        <authorList>
            <person name="Ellegaard K.M."/>
            <person name="Tamarit D."/>
            <person name="Javelind E."/>
            <person name="Olofsson T."/>
            <person name="Andersson S.G."/>
            <person name="Vasquez A."/>
        </authorList>
    </citation>
    <scope>NUCLEOTIDE SEQUENCE [LARGE SCALE GENOMIC DNA]</scope>
    <source>
        <strain evidence="5 6">Hma8</strain>
    </source>
</reference>
<gene>
    <name evidence="5" type="primary">bglH1</name>
    <name evidence="5" type="ORF">JF74_04250</name>
</gene>
<evidence type="ECO:0000313" key="6">
    <source>
        <dbReference type="Proteomes" id="UP000033531"/>
    </source>
</evidence>
<dbReference type="Pfam" id="PF00232">
    <property type="entry name" value="Glyco_hydro_1"/>
    <property type="match status" value="1"/>
</dbReference>
<dbReference type="STRING" id="1218507.JF74_04250"/>
<keyword evidence="3" id="KW-0326">Glycosidase</keyword>
<dbReference type="AlphaFoldDB" id="A0A0F4LGE6"/>
<dbReference type="RefSeq" id="WP_046324390.1">
    <property type="nucleotide sequence ID" value="NZ_JBHTMT010000008.1"/>
</dbReference>
<dbReference type="OrthoDB" id="1688691at2"/>
<proteinExistence type="inferred from homology"/>
<organism evidence="5 6">
    <name type="scientific">Lactobacillus melliventris</name>
    <dbReference type="NCBI Taxonomy" id="1218507"/>
    <lineage>
        <taxon>Bacteria</taxon>
        <taxon>Bacillati</taxon>
        <taxon>Bacillota</taxon>
        <taxon>Bacilli</taxon>
        <taxon>Lactobacillales</taxon>
        <taxon>Lactobacillaceae</taxon>
        <taxon>Lactobacillus</taxon>
    </lineage>
</organism>
<evidence type="ECO:0000256" key="1">
    <source>
        <dbReference type="ARBA" id="ARBA00010838"/>
    </source>
</evidence>
<dbReference type="PANTHER" id="PTHR10353">
    <property type="entry name" value="GLYCOSYL HYDROLASE"/>
    <property type="match status" value="1"/>
</dbReference>
<name>A0A0F4LGE6_9LACO</name>
<dbReference type="GO" id="GO:0008422">
    <property type="term" value="F:beta-glucosidase activity"/>
    <property type="evidence" value="ECO:0007669"/>
    <property type="project" value="TreeGrafter"/>
</dbReference>
<evidence type="ECO:0000256" key="4">
    <source>
        <dbReference type="RuleBase" id="RU003690"/>
    </source>
</evidence>
<dbReference type="EMBL" id="JXLI01000008">
    <property type="protein sequence ID" value="KJY57398.1"/>
    <property type="molecule type" value="Genomic_DNA"/>
</dbReference>
<dbReference type="NCBIfam" id="NF007154">
    <property type="entry name" value="PRK09589.1"/>
    <property type="match status" value="1"/>
</dbReference>
<evidence type="ECO:0000256" key="2">
    <source>
        <dbReference type="ARBA" id="ARBA00022801"/>
    </source>
</evidence>
<dbReference type="Gene3D" id="3.20.20.80">
    <property type="entry name" value="Glycosidases"/>
    <property type="match status" value="1"/>
</dbReference>
<dbReference type="InterPro" id="IPR033132">
    <property type="entry name" value="GH_1_N_CS"/>
</dbReference>
<dbReference type="GO" id="GO:0016052">
    <property type="term" value="P:carbohydrate catabolic process"/>
    <property type="evidence" value="ECO:0007669"/>
    <property type="project" value="TreeGrafter"/>
</dbReference>
<dbReference type="InterPro" id="IPR001360">
    <property type="entry name" value="Glyco_hydro_1"/>
</dbReference>
<dbReference type="InterPro" id="IPR017853">
    <property type="entry name" value="GH"/>
</dbReference>
<protein>
    <submittedName>
        <fullName evidence="5">Aryl-phospho-beta-D-glucosidase BglH</fullName>
    </submittedName>
</protein>
<dbReference type="PANTHER" id="PTHR10353:SF122">
    <property type="entry name" value="6-PHOSPHO-BETA-GLUCOSIDASE ASCB-RELATED"/>
    <property type="match status" value="1"/>
</dbReference>
<evidence type="ECO:0000256" key="3">
    <source>
        <dbReference type="ARBA" id="ARBA00023295"/>
    </source>
</evidence>
<dbReference type="SUPFAM" id="SSF51445">
    <property type="entry name" value="(Trans)glycosidases"/>
    <property type="match status" value="1"/>
</dbReference>
<dbReference type="PATRIC" id="fig|1218507.3.peg.593"/>
<dbReference type="PRINTS" id="PR00131">
    <property type="entry name" value="GLHYDRLASE1"/>
</dbReference>
<accession>A0A0F4LGE6</accession>
<comment type="caution">
    <text evidence="5">The sequence shown here is derived from an EMBL/GenBank/DDBJ whole genome shotgun (WGS) entry which is preliminary data.</text>
</comment>
<dbReference type="Proteomes" id="UP000033531">
    <property type="component" value="Unassembled WGS sequence"/>
</dbReference>
<keyword evidence="2" id="KW-0378">Hydrolase</keyword>
<dbReference type="HOGENOM" id="CLU_001859_0_2_9"/>
<dbReference type="PROSITE" id="PS00653">
    <property type="entry name" value="GLYCOSYL_HYDROL_F1_2"/>
    <property type="match status" value="1"/>
</dbReference>